<sequence length="160" mass="17552">MPKSDWFTTYRSISGGEVLMGNNMICKVLGTGIVRIKMYDGVVRTLSNVRHMPDLRKNILSLGIFNSQGYKYTSEGGVLRISKGGLVFIKGKLVNSLYMLQGSTTVVKDHGVGEQVELEVEALWVVALGEEIVSPQYLKGIANIDLVHYRASTKNSSIVG</sequence>
<gene>
    <name evidence="2" type="ORF">RGQ29_020135</name>
</gene>
<comment type="caution">
    <text evidence="2">The sequence shown here is derived from an EMBL/GenBank/DDBJ whole genome shotgun (WGS) entry which is preliminary data.</text>
</comment>
<dbReference type="PANTHER" id="PTHR47592">
    <property type="entry name" value="PBF68 PROTEIN"/>
    <property type="match status" value="1"/>
</dbReference>
<evidence type="ECO:0000259" key="1">
    <source>
        <dbReference type="Pfam" id="PF22936"/>
    </source>
</evidence>
<dbReference type="EMBL" id="JAXUIC010000005">
    <property type="protein sequence ID" value="KAK4589439.1"/>
    <property type="molecule type" value="Genomic_DNA"/>
</dbReference>
<accession>A0AAN7FE85</accession>
<dbReference type="InterPro" id="IPR054722">
    <property type="entry name" value="PolX-like_BBD"/>
</dbReference>
<reference evidence="2 3" key="1">
    <citation type="journal article" date="2023" name="G3 (Bethesda)">
        <title>A haplotype-resolved chromosome-scale genome for Quercus rubra L. provides insights into the genetics of adaptive traits for red oak species.</title>
        <authorList>
            <person name="Kapoor B."/>
            <person name="Jenkins J."/>
            <person name="Schmutz J."/>
            <person name="Zhebentyayeva T."/>
            <person name="Kuelheim C."/>
            <person name="Coggeshall M."/>
            <person name="Heim C."/>
            <person name="Lasky J.R."/>
            <person name="Leites L."/>
            <person name="Islam-Faridi N."/>
            <person name="Romero-Severson J."/>
            <person name="DeLeo V.L."/>
            <person name="Lucas S.M."/>
            <person name="Lazic D."/>
            <person name="Gailing O."/>
            <person name="Carlson J."/>
            <person name="Staton M."/>
        </authorList>
    </citation>
    <scope>NUCLEOTIDE SEQUENCE [LARGE SCALE GENOMIC DNA]</scope>
    <source>
        <strain evidence="2">Pseudo-F2</strain>
    </source>
</reference>
<dbReference type="Proteomes" id="UP001324115">
    <property type="component" value="Unassembled WGS sequence"/>
</dbReference>
<proteinExistence type="predicted"/>
<dbReference type="Pfam" id="PF22936">
    <property type="entry name" value="Pol_BBD"/>
    <property type="match status" value="1"/>
</dbReference>
<dbReference type="AlphaFoldDB" id="A0AAN7FE85"/>
<keyword evidence="3" id="KW-1185">Reference proteome</keyword>
<name>A0AAN7FE85_QUERU</name>
<evidence type="ECO:0000313" key="3">
    <source>
        <dbReference type="Proteomes" id="UP001324115"/>
    </source>
</evidence>
<evidence type="ECO:0000313" key="2">
    <source>
        <dbReference type="EMBL" id="KAK4589439.1"/>
    </source>
</evidence>
<feature type="domain" description="Retrovirus-related Pol polyprotein from transposon TNT 1-94-like beta-barrel" evidence="1">
    <location>
        <begin position="2"/>
        <end position="70"/>
    </location>
</feature>
<organism evidence="2 3">
    <name type="scientific">Quercus rubra</name>
    <name type="common">Northern red oak</name>
    <name type="synonym">Quercus borealis</name>
    <dbReference type="NCBI Taxonomy" id="3512"/>
    <lineage>
        <taxon>Eukaryota</taxon>
        <taxon>Viridiplantae</taxon>
        <taxon>Streptophyta</taxon>
        <taxon>Embryophyta</taxon>
        <taxon>Tracheophyta</taxon>
        <taxon>Spermatophyta</taxon>
        <taxon>Magnoliopsida</taxon>
        <taxon>eudicotyledons</taxon>
        <taxon>Gunneridae</taxon>
        <taxon>Pentapetalae</taxon>
        <taxon>rosids</taxon>
        <taxon>fabids</taxon>
        <taxon>Fagales</taxon>
        <taxon>Fagaceae</taxon>
        <taxon>Quercus</taxon>
    </lineage>
</organism>
<protein>
    <recommendedName>
        <fullName evidence="1">Retrovirus-related Pol polyprotein from transposon TNT 1-94-like beta-barrel domain-containing protein</fullName>
    </recommendedName>
</protein>